<comment type="caution">
    <text evidence="2">The sequence shown here is derived from an EMBL/GenBank/DDBJ whole genome shotgun (WGS) entry which is preliminary data.</text>
</comment>
<dbReference type="EMBL" id="MCGO01000041">
    <property type="protein sequence ID" value="ORY39040.1"/>
    <property type="molecule type" value="Genomic_DNA"/>
</dbReference>
<evidence type="ECO:0000256" key="1">
    <source>
        <dbReference type="SAM" id="Phobius"/>
    </source>
</evidence>
<keyword evidence="1" id="KW-0812">Transmembrane</keyword>
<evidence type="ECO:0000313" key="2">
    <source>
        <dbReference type="EMBL" id="ORY39040.1"/>
    </source>
</evidence>
<accession>A0A1Y2BWA2</accession>
<organism evidence="2 3">
    <name type="scientific">Rhizoclosmatium globosum</name>
    <dbReference type="NCBI Taxonomy" id="329046"/>
    <lineage>
        <taxon>Eukaryota</taxon>
        <taxon>Fungi</taxon>
        <taxon>Fungi incertae sedis</taxon>
        <taxon>Chytridiomycota</taxon>
        <taxon>Chytridiomycota incertae sedis</taxon>
        <taxon>Chytridiomycetes</taxon>
        <taxon>Chytridiales</taxon>
        <taxon>Chytriomycetaceae</taxon>
        <taxon>Rhizoclosmatium</taxon>
    </lineage>
</organism>
<keyword evidence="1" id="KW-1133">Transmembrane helix</keyword>
<feature type="non-terminal residue" evidence="2">
    <location>
        <position position="1"/>
    </location>
</feature>
<dbReference type="AlphaFoldDB" id="A0A1Y2BWA2"/>
<feature type="transmembrane region" description="Helical" evidence="1">
    <location>
        <begin position="48"/>
        <end position="70"/>
    </location>
</feature>
<keyword evidence="3" id="KW-1185">Reference proteome</keyword>
<name>A0A1Y2BWA2_9FUNG</name>
<dbReference type="Proteomes" id="UP000193642">
    <property type="component" value="Unassembled WGS sequence"/>
</dbReference>
<reference evidence="2 3" key="1">
    <citation type="submission" date="2016-07" db="EMBL/GenBank/DDBJ databases">
        <title>Pervasive Adenine N6-methylation of Active Genes in Fungi.</title>
        <authorList>
            <consortium name="DOE Joint Genome Institute"/>
            <person name="Mondo S.J."/>
            <person name="Dannebaum R.O."/>
            <person name="Kuo R.C."/>
            <person name="Labutti K."/>
            <person name="Haridas S."/>
            <person name="Kuo A."/>
            <person name="Salamov A."/>
            <person name="Ahrendt S.R."/>
            <person name="Lipzen A."/>
            <person name="Sullivan W."/>
            <person name="Andreopoulos W.B."/>
            <person name="Clum A."/>
            <person name="Lindquist E."/>
            <person name="Daum C."/>
            <person name="Ramamoorthy G.K."/>
            <person name="Gryganskyi A."/>
            <person name="Culley D."/>
            <person name="Magnuson J.K."/>
            <person name="James T.Y."/>
            <person name="O'Malley M.A."/>
            <person name="Stajich J.E."/>
            <person name="Spatafora J.W."/>
            <person name="Visel A."/>
            <person name="Grigoriev I.V."/>
        </authorList>
    </citation>
    <scope>NUCLEOTIDE SEQUENCE [LARGE SCALE GENOMIC DNA]</scope>
    <source>
        <strain evidence="2 3">JEL800</strain>
    </source>
</reference>
<gene>
    <name evidence="2" type="ORF">BCR33DRAFT_720299</name>
</gene>
<keyword evidence="1" id="KW-0472">Membrane</keyword>
<sequence>TIISSYPSYSWATALWGGAIERNAKKAVKIQISVSFRLKLFKSAEHSIYRFWLAMVCRIFCPWGVIRFCWLRQDNKQS</sequence>
<protein>
    <submittedName>
        <fullName evidence="2">Uncharacterized protein</fullName>
    </submittedName>
</protein>
<evidence type="ECO:0000313" key="3">
    <source>
        <dbReference type="Proteomes" id="UP000193642"/>
    </source>
</evidence>
<proteinExistence type="predicted"/>